<reference evidence="1 2" key="1">
    <citation type="submission" date="2016-02" db="EMBL/GenBank/DDBJ databases">
        <title>Complete Genome Sequence of Weissella jogaejeotgali FOL01.</title>
        <authorList>
            <person name="Lee J.-H."/>
            <person name="Ku H.-J."/>
        </authorList>
    </citation>
    <scope>NUCLEOTIDE SEQUENCE [LARGE SCALE GENOMIC DNA]</scope>
    <source>
        <strain evidence="1 2">FOL01</strain>
    </source>
</reference>
<name>A0A1L6RBK1_9LACO</name>
<evidence type="ECO:0000313" key="1">
    <source>
        <dbReference type="EMBL" id="APS41947.1"/>
    </source>
</evidence>
<organism evidence="1 2">
    <name type="scientific">Weissella jogaejeotgali</name>
    <dbReference type="NCBI Taxonomy" id="1631871"/>
    <lineage>
        <taxon>Bacteria</taxon>
        <taxon>Bacillati</taxon>
        <taxon>Bacillota</taxon>
        <taxon>Bacilli</taxon>
        <taxon>Lactobacillales</taxon>
        <taxon>Lactobacillaceae</taxon>
        <taxon>Weissella</taxon>
    </lineage>
</organism>
<sequence>MRHRLSIILSALKLPRSTYYHWKRYQPRQHERVDNQLKEKIKLIWENNFNLCFTIFRREILD</sequence>
<dbReference type="KEGG" id="wjo:FOL01_1088"/>
<evidence type="ECO:0000313" key="2">
    <source>
        <dbReference type="Proteomes" id="UP000185473"/>
    </source>
</evidence>
<protein>
    <submittedName>
        <fullName evidence="1">Mobile element protein</fullName>
    </submittedName>
</protein>
<gene>
    <name evidence="1" type="ORF">FOL01_1088</name>
</gene>
<dbReference type="STRING" id="1631871.FOL01_1088"/>
<dbReference type="AlphaFoldDB" id="A0A1L6RBK1"/>
<dbReference type="Proteomes" id="UP000185473">
    <property type="component" value="Chromosome"/>
</dbReference>
<keyword evidence="2" id="KW-1185">Reference proteome</keyword>
<accession>A0A1L6RBK1</accession>
<dbReference type="EMBL" id="CP014332">
    <property type="protein sequence ID" value="APS41947.1"/>
    <property type="molecule type" value="Genomic_DNA"/>
</dbReference>
<proteinExistence type="predicted"/>